<evidence type="ECO:0000256" key="2">
    <source>
        <dbReference type="ARBA" id="ARBA00022801"/>
    </source>
</evidence>
<dbReference type="SUPFAM" id="SSF160467">
    <property type="entry name" value="PH0987 N-terminal domain-like"/>
    <property type="match status" value="1"/>
</dbReference>
<name>A0A4Y6V9B8_9PROT</name>
<evidence type="ECO:0000256" key="1">
    <source>
        <dbReference type="ARBA" id="ARBA00022741"/>
    </source>
</evidence>
<dbReference type="SUPFAM" id="SSF50891">
    <property type="entry name" value="Cyclophilin-like"/>
    <property type="match status" value="1"/>
</dbReference>
<dbReference type="Pfam" id="PF02682">
    <property type="entry name" value="CT_C_D"/>
    <property type="match status" value="1"/>
</dbReference>
<protein>
    <submittedName>
        <fullName evidence="5">5-oxoprolinase subunit PxpB</fullName>
        <ecNumber evidence="5">3.5.2.9</ecNumber>
    </submittedName>
</protein>
<reference evidence="5 6" key="1">
    <citation type="submission" date="2018-09" db="EMBL/GenBank/DDBJ databases">
        <title>The complete genome sequence of Neokomagataea tanensis NBRC 106556(T).</title>
        <authorList>
            <person name="Chua K.-O."/>
            <person name="See-Too W.-S."/>
            <person name="Hong K.-W."/>
            <person name="Yin W.-F."/>
            <person name="Chan K.-G."/>
        </authorList>
    </citation>
    <scope>NUCLEOTIDE SEQUENCE [LARGE SCALE GENOMIC DNA]</scope>
    <source>
        <strain evidence="6">AH13 \ NBRC 106556</strain>
    </source>
</reference>
<organism evidence="5 6">
    <name type="scientific">Neokomagataea tanensis</name>
    <dbReference type="NCBI Taxonomy" id="661191"/>
    <lineage>
        <taxon>Bacteria</taxon>
        <taxon>Pseudomonadati</taxon>
        <taxon>Pseudomonadota</taxon>
        <taxon>Alphaproteobacteria</taxon>
        <taxon>Acetobacterales</taxon>
        <taxon>Acetobacteraceae</taxon>
        <taxon>Neokomagataea</taxon>
    </lineage>
</organism>
<dbReference type="Proteomes" id="UP000317214">
    <property type="component" value="Chromosome"/>
</dbReference>
<evidence type="ECO:0000259" key="4">
    <source>
        <dbReference type="SMART" id="SM00796"/>
    </source>
</evidence>
<dbReference type="GO" id="GO:0005524">
    <property type="term" value="F:ATP binding"/>
    <property type="evidence" value="ECO:0007669"/>
    <property type="project" value="UniProtKB-KW"/>
</dbReference>
<evidence type="ECO:0000313" key="6">
    <source>
        <dbReference type="Proteomes" id="UP000317214"/>
    </source>
</evidence>
<dbReference type="EC" id="3.5.2.9" evidence="5"/>
<dbReference type="RefSeq" id="WP_141493102.1">
    <property type="nucleotide sequence ID" value="NZ_CP032485.1"/>
</dbReference>
<dbReference type="InterPro" id="IPR010016">
    <property type="entry name" value="PxpB"/>
</dbReference>
<dbReference type="KEGG" id="ntn:D5366_08545"/>
<keyword evidence="2 5" id="KW-0378">Hydrolase</keyword>
<dbReference type="SMART" id="SM00796">
    <property type="entry name" value="AHS1"/>
    <property type="match status" value="1"/>
</dbReference>
<accession>A0A4Y6V9B8</accession>
<dbReference type="GO" id="GO:0017168">
    <property type="term" value="F:5-oxoprolinase (ATP-hydrolyzing) activity"/>
    <property type="evidence" value="ECO:0007669"/>
    <property type="project" value="UniProtKB-EC"/>
</dbReference>
<evidence type="ECO:0000256" key="3">
    <source>
        <dbReference type="ARBA" id="ARBA00022840"/>
    </source>
</evidence>
<dbReference type="OrthoDB" id="9778567at2"/>
<feature type="domain" description="Carboxyltransferase" evidence="4">
    <location>
        <begin position="1"/>
        <end position="201"/>
    </location>
</feature>
<dbReference type="AlphaFoldDB" id="A0A4Y6V9B8"/>
<dbReference type="NCBIfam" id="TIGR00370">
    <property type="entry name" value="5-oxoprolinase subunit PxpB"/>
    <property type="match status" value="1"/>
</dbReference>
<evidence type="ECO:0000313" key="5">
    <source>
        <dbReference type="EMBL" id="QDH25250.1"/>
    </source>
</evidence>
<dbReference type="PANTHER" id="PTHR34698:SF2">
    <property type="entry name" value="5-OXOPROLINASE SUBUNIT B"/>
    <property type="match status" value="1"/>
</dbReference>
<sequence length="212" mass="23126">MRIECAGTHAFLLDMASANFSDDVQTRIWGMAQSLEMNAVVETVIPGANNLLVVFKPEDFEVDFAKIFLRREWENAASARIEPQELTIPVVYGGEGGPDLEHVAQQSGLTEGEVIRQHLSGVYRVAMIGYAPGFGYLTGLTRPLHLPRRASPRLSVPRNSVCVGGVFTCVMPHTAPSGWHIVGTAQCGALFDPELETPCTMRAGDIVRFVRG</sequence>
<dbReference type="EMBL" id="CP032485">
    <property type="protein sequence ID" value="QDH25250.1"/>
    <property type="molecule type" value="Genomic_DNA"/>
</dbReference>
<dbReference type="InterPro" id="IPR029000">
    <property type="entry name" value="Cyclophilin-like_dom_sf"/>
</dbReference>
<proteinExistence type="predicted"/>
<dbReference type="PANTHER" id="PTHR34698">
    <property type="entry name" value="5-OXOPROLINASE SUBUNIT B"/>
    <property type="match status" value="1"/>
</dbReference>
<gene>
    <name evidence="5" type="primary">pxpB</name>
    <name evidence="5" type="ORF">D5366_08545</name>
</gene>
<keyword evidence="3" id="KW-0067">ATP-binding</keyword>
<keyword evidence="1" id="KW-0547">Nucleotide-binding</keyword>
<dbReference type="InterPro" id="IPR003833">
    <property type="entry name" value="CT_C_D"/>
</dbReference>
<keyword evidence="6" id="KW-1185">Reference proteome</keyword>
<dbReference type="Gene3D" id="2.40.100.10">
    <property type="entry name" value="Cyclophilin-like"/>
    <property type="match status" value="1"/>
</dbReference>